<dbReference type="Pfam" id="PF19054">
    <property type="entry name" value="DUF5753"/>
    <property type="match status" value="1"/>
</dbReference>
<organism evidence="2 3">
    <name type="scientific">Nocardiopsis alborubida</name>
    <dbReference type="NCBI Taxonomy" id="146802"/>
    <lineage>
        <taxon>Bacteria</taxon>
        <taxon>Bacillati</taxon>
        <taxon>Actinomycetota</taxon>
        <taxon>Actinomycetes</taxon>
        <taxon>Streptosporangiales</taxon>
        <taxon>Nocardiopsidaceae</taxon>
        <taxon>Nocardiopsis</taxon>
    </lineage>
</organism>
<sequence length="290" mass="31390">MTVPQNSPVGRGAEGRDRLARALREGRARAAISGVRAGRAAGMSQSKISKIERGLLLPSVDDVAALCRVYELPADKRAELLAQAEALREEASSRVIMARGVSQFQRRATRMEAAASLVRSFEPALVLGALQTREYARCVFDDPRDKVSEEEAAASVEARQERHRALTEGTTRYELIMPEGALRWQVGSASIMVDQIEEIAAIAARGGNAVVGLVPWTTPVHVFPGHAFDIYDEDAVVVATETATATLTGAADIATYVELFGELEKLACFGEEAVGHLERIAGEYRSLARR</sequence>
<dbReference type="InterPro" id="IPR043917">
    <property type="entry name" value="DUF5753"/>
</dbReference>
<protein>
    <submittedName>
        <fullName evidence="2">Helix-turn-helix domain-containing protein</fullName>
    </submittedName>
</protein>
<evidence type="ECO:0000259" key="1">
    <source>
        <dbReference type="PROSITE" id="PS50943"/>
    </source>
</evidence>
<dbReference type="GO" id="GO:0003677">
    <property type="term" value="F:DNA binding"/>
    <property type="evidence" value="ECO:0007669"/>
    <property type="project" value="InterPro"/>
</dbReference>
<evidence type="ECO:0000313" key="3">
    <source>
        <dbReference type="Proteomes" id="UP000553209"/>
    </source>
</evidence>
<dbReference type="RefSeq" id="WP_082768300.1">
    <property type="nucleotide sequence ID" value="NZ_JAAXPG010000028.1"/>
</dbReference>
<name>A0A7X6RSN7_9ACTN</name>
<gene>
    <name evidence="2" type="ORF">HGB44_24745</name>
</gene>
<dbReference type="PROSITE" id="PS50943">
    <property type="entry name" value="HTH_CROC1"/>
    <property type="match status" value="1"/>
</dbReference>
<dbReference type="EMBL" id="JAAXPG010000028">
    <property type="protein sequence ID" value="NKZ00854.1"/>
    <property type="molecule type" value="Genomic_DNA"/>
</dbReference>
<reference evidence="2 3" key="1">
    <citation type="submission" date="2020-04" db="EMBL/GenBank/DDBJ databases">
        <title>MicrobeNet Type strains.</title>
        <authorList>
            <person name="Nicholson A.C."/>
        </authorList>
    </citation>
    <scope>NUCLEOTIDE SEQUENCE [LARGE SCALE GENOMIC DNA]</scope>
    <source>
        <strain evidence="2 3">ATCC 23612</strain>
    </source>
</reference>
<dbReference type="Pfam" id="PF13560">
    <property type="entry name" value="HTH_31"/>
    <property type="match status" value="1"/>
</dbReference>
<dbReference type="Proteomes" id="UP000553209">
    <property type="component" value="Unassembled WGS sequence"/>
</dbReference>
<comment type="caution">
    <text evidence="2">The sequence shown here is derived from an EMBL/GenBank/DDBJ whole genome shotgun (WGS) entry which is preliminary data.</text>
</comment>
<dbReference type="InterPro" id="IPR010982">
    <property type="entry name" value="Lambda_DNA-bd_dom_sf"/>
</dbReference>
<keyword evidence="3" id="KW-1185">Reference proteome</keyword>
<dbReference type="Gene3D" id="1.10.260.40">
    <property type="entry name" value="lambda repressor-like DNA-binding domains"/>
    <property type="match status" value="1"/>
</dbReference>
<proteinExistence type="predicted"/>
<dbReference type="AlphaFoldDB" id="A0A7X6RSN7"/>
<feature type="domain" description="HTH cro/C1-type" evidence="1">
    <location>
        <begin position="39"/>
        <end position="77"/>
    </location>
</feature>
<dbReference type="InterPro" id="IPR001387">
    <property type="entry name" value="Cro/C1-type_HTH"/>
</dbReference>
<evidence type="ECO:0000313" key="2">
    <source>
        <dbReference type="EMBL" id="NKZ00854.1"/>
    </source>
</evidence>
<dbReference type="SMART" id="SM00530">
    <property type="entry name" value="HTH_XRE"/>
    <property type="match status" value="1"/>
</dbReference>
<dbReference type="SUPFAM" id="SSF47413">
    <property type="entry name" value="lambda repressor-like DNA-binding domains"/>
    <property type="match status" value="1"/>
</dbReference>
<dbReference type="CDD" id="cd00093">
    <property type="entry name" value="HTH_XRE"/>
    <property type="match status" value="1"/>
</dbReference>
<accession>A0A7X6RSN7</accession>